<dbReference type="EMBL" id="JAJSOW010000108">
    <property type="protein sequence ID" value="KAI9153943.1"/>
    <property type="molecule type" value="Genomic_DNA"/>
</dbReference>
<proteinExistence type="predicted"/>
<organism evidence="1 2">
    <name type="scientific">Acer negundo</name>
    <name type="common">Box elder</name>
    <dbReference type="NCBI Taxonomy" id="4023"/>
    <lineage>
        <taxon>Eukaryota</taxon>
        <taxon>Viridiplantae</taxon>
        <taxon>Streptophyta</taxon>
        <taxon>Embryophyta</taxon>
        <taxon>Tracheophyta</taxon>
        <taxon>Spermatophyta</taxon>
        <taxon>Magnoliopsida</taxon>
        <taxon>eudicotyledons</taxon>
        <taxon>Gunneridae</taxon>
        <taxon>Pentapetalae</taxon>
        <taxon>rosids</taxon>
        <taxon>malvids</taxon>
        <taxon>Sapindales</taxon>
        <taxon>Sapindaceae</taxon>
        <taxon>Hippocastanoideae</taxon>
        <taxon>Acereae</taxon>
        <taxon>Acer</taxon>
    </lineage>
</organism>
<dbReference type="Proteomes" id="UP001064489">
    <property type="component" value="Chromosome 11"/>
</dbReference>
<protein>
    <submittedName>
        <fullName evidence="1">Uncharacterized protein</fullName>
    </submittedName>
</protein>
<dbReference type="AlphaFoldDB" id="A0AAD5I7C0"/>
<sequence>MTRGWHPVTYKYSDVTPMPMQSMKEIDNIYYETEYRREWCSNKGKPSACFLFARKFTRPTALRLLNMNEEVAKRRWKATMNDPGSIDVPTRWLLPFGQLTDKDVEMVSCYCDEDVAVASCRDGESGWKLL</sequence>
<name>A0AAD5I7C0_ACENE</name>
<evidence type="ECO:0000313" key="2">
    <source>
        <dbReference type="Proteomes" id="UP001064489"/>
    </source>
</evidence>
<accession>A0AAD5I7C0</accession>
<reference evidence="1" key="1">
    <citation type="journal article" date="2022" name="Plant J.">
        <title>Strategies of tolerance reflected in two North American maple genomes.</title>
        <authorList>
            <person name="McEvoy S.L."/>
            <person name="Sezen U.U."/>
            <person name="Trouern-Trend A."/>
            <person name="McMahon S.M."/>
            <person name="Schaberg P.G."/>
            <person name="Yang J."/>
            <person name="Wegrzyn J.L."/>
            <person name="Swenson N.G."/>
        </authorList>
    </citation>
    <scope>NUCLEOTIDE SEQUENCE</scope>
    <source>
        <strain evidence="1">91603</strain>
    </source>
</reference>
<evidence type="ECO:0000313" key="1">
    <source>
        <dbReference type="EMBL" id="KAI9153943.1"/>
    </source>
</evidence>
<keyword evidence="2" id="KW-1185">Reference proteome</keyword>
<gene>
    <name evidence="1" type="ORF">LWI28_018857</name>
</gene>
<comment type="caution">
    <text evidence="1">The sequence shown here is derived from an EMBL/GenBank/DDBJ whole genome shotgun (WGS) entry which is preliminary data.</text>
</comment>
<reference evidence="1" key="2">
    <citation type="submission" date="2023-02" db="EMBL/GenBank/DDBJ databases">
        <authorList>
            <person name="Swenson N.G."/>
            <person name="Wegrzyn J.L."/>
            <person name="Mcevoy S.L."/>
        </authorList>
    </citation>
    <scope>NUCLEOTIDE SEQUENCE</scope>
    <source>
        <strain evidence="1">91603</strain>
        <tissue evidence="1">Leaf</tissue>
    </source>
</reference>